<dbReference type="InterPro" id="IPR020449">
    <property type="entry name" value="Tscrpt_reg_AraC-type_HTH"/>
</dbReference>
<feature type="domain" description="HTH araC/xylS-type" evidence="4">
    <location>
        <begin position="232"/>
        <end position="330"/>
    </location>
</feature>
<dbReference type="PRINTS" id="PR00032">
    <property type="entry name" value="HTHARAC"/>
</dbReference>
<name>A0A0C5WS00_9GAMM</name>
<gene>
    <name evidence="5" type="ORF">H744_1c0705</name>
</gene>
<dbReference type="OrthoDB" id="5582699at2"/>
<evidence type="ECO:0000313" key="5">
    <source>
        <dbReference type="EMBL" id="AJR05730.1"/>
    </source>
</evidence>
<dbReference type="Gene3D" id="1.10.10.60">
    <property type="entry name" value="Homeodomain-like"/>
    <property type="match status" value="1"/>
</dbReference>
<dbReference type="KEGG" id="pgb:H744_1c0705"/>
<dbReference type="PATRIC" id="fig|658445.3.peg.767"/>
<evidence type="ECO:0000256" key="2">
    <source>
        <dbReference type="ARBA" id="ARBA00023125"/>
    </source>
</evidence>
<dbReference type="PANTHER" id="PTHR47894">
    <property type="entry name" value="HTH-TYPE TRANSCRIPTIONAL REGULATOR GADX"/>
    <property type="match status" value="1"/>
</dbReference>
<proteinExistence type="predicted"/>
<accession>A0A0C5WS00</accession>
<keyword evidence="6" id="KW-1185">Reference proteome</keyword>
<dbReference type="HOGENOM" id="CLU_047522_1_2_6"/>
<keyword evidence="3" id="KW-0804">Transcription</keyword>
<evidence type="ECO:0000256" key="3">
    <source>
        <dbReference type="ARBA" id="ARBA00023163"/>
    </source>
</evidence>
<dbReference type="Pfam" id="PF12833">
    <property type="entry name" value="HTH_18"/>
    <property type="match status" value="1"/>
</dbReference>
<dbReference type="PANTHER" id="PTHR47894:SF1">
    <property type="entry name" value="HTH-TYPE TRANSCRIPTIONAL REGULATOR VQSM"/>
    <property type="match status" value="1"/>
</dbReference>
<evidence type="ECO:0000256" key="1">
    <source>
        <dbReference type="ARBA" id="ARBA00023015"/>
    </source>
</evidence>
<evidence type="ECO:0000259" key="4">
    <source>
        <dbReference type="PROSITE" id="PS01124"/>
    </source>
</evidence>
<organism evidence="5 6">
    <name type="scientific">Photobacterium gaetbulicola Gung47</name>
    <dbReference type="NCBI Taxonomy" id="658445"/>
    <lineage>
        <taxon>Bacteria</taxon>
        <taxon>Pseudomonadati</taxon>
        <taxon>Pseudomonadota</taxon>
        <taxon>Gammaproteobacteria</taxon>
        <taxon>Vibrionales</taxon>
        <taxon>Vibrionaceae</taxon>
        <taxon>Photobacterium</taxon>
    </lineage>
</organism>
<dbReference type="SUPFAM" id="SSF46689">
    <property type="entry name" value="Homeodomain-like"/>
    <property type="match status" value="1"/>
</dbReference>
<dbReference type="STRING" id="658445.H744_1c0705"/>
<dbReference type="Proteomes" id="UP000032303">
    <property type="component" value="Chromosome 1"/>
</dbReference>
<sequence>MQQGQLVPLVKTVNASTIIALIKHFEKDIYPLLSAAGIPDDIMQHKHEYLPEAPIRNLMGMMAERAEPEFYGELLRTSIREYFIPKLLSHLDNPKSIGEAIEQMKTAVLHESPSTQLSIENFNDTPWLCRYKPIEETEGYVWSEIFAILFLVEFIRHTTKQPWSPTYIAMQSDAADKLAQILKCKETKFFTKRKIGAVALSNEILNLPYHSAASFAVSSSSSNSPKTITYIESIYLALSPYLCKQSMTITEAAKILGTTPRTLQRRLSQEHTSFKHIRENIMLATACRLMEEKDFSLTDIAVELGYADIAHFSRAFRKLTGFPPKDYRKKFVR</sequence>
<dbReference type="EMBL" id="CP005973">
    <property type="protein sequence ID" value="AJR05730.1"/>
    <property type="molecule type" value="Genomic_DNA"/>
</dbReference>
<dbReference type="InterPro" id="IPR018060">
    <property type="entry name" value="HTH_AraC"/>
</dbReference>
<dbReference type="SMART" id="SM00342">
    <property type="entry name" value="HTH_ARAC"/>
    <property type="match status" value="1"/>
</dbReference>
<dbReference type="GO" id="GO:0000976">
    <property type="term" value="F:transcription cis-regulatory region binding"/>
    <property type="evidence" value="ECO:0007669"/>
    <property type="project" value="TreeGrafter"/>
</dbReference>
<dbReference type="InterPro" id="IPR009057">
    <property type="entry name" value="Homeodomain-like_sf"/>
</dbReference>
<protein>
    <recommendedName>
        <fullName evidence="4">HTH araC/xylS-type domain-containing protein</fullName>
    </recommendedName>
</protein>
<keyword evidence="2" id="KW-0238">DNA-binding</keyword>
<dbReference type="GO" id="GO:0005829">
    <property type="term" value="C:cytosol"/>
    <property type="evidence" value="ECO:0007669"/>
    <property type="project" value="TreeGrafter"/>
</dbReference>
<evidence type="ECO:0000313" key="6">
    <source>
        <dbReference type="Proteomes" id="UP000032303"/>
    </source>
</evidence>
<keyword evidence="1" id="KW-0805">Transcription regulation</keyword>
<dbReference type="PROSITE" id="PS01124">
    <property type="entry name" value="HTH_ARAC_FAMILY_2"/>
    <property type="match status" value="1"/>
</dbReference>
<dbReference type="AlphaFoldDB" id="A0A0C5WS00"/>
<dbReference type="GO" id="GO:0003700">
    <property type="term" value="F:DNA-binding transcription factor activity"/>
    <property type="evidence" value="ECO:0007669"/>
    <property type="project" value="InterPro"/>
</dbReference>
<reference evidence="5 6" key="1">
    <citation type="submission" date="2013-05" db="EMBL/GenBank/DDBJ databases">
        <title>Complete genome sequence of the lipase-producing bacterium Photobacterium gaetbulicola Gung47.</title>
        <authorList>
            <person name="Kim Y.-O."/>
        </authorList>
    </citation>
    <scope>NUCLEOTIDE SEQUENCE [LARGE SCALE GENOMIC DNA]</scope>
    <source>
        <strain evidence="5 6">Gung47</strain>
    </source>
</reference>